<dbReference type="InterPro" id="IPR038188">
    <property type="entry name" value="TorS_sensor_sf"/>
</dbReference>
<gene>
    <name evidence="2" type="primary">torS_5</name>
    <name evidence="2" type="ORF">NCTC8179_02638</name>
</gene>
<evidence type="ECO:0000256" key="1">
    <source>
        <dbReference type="SAM" id="Phobius"/>
    </source>
</evidence>
<dbReference type="Pfam" id="PF21689">
    <property type="entry name" value="TorS_sensor_domain"/>
    <property type="match status" value="1"/>
</dbReference>
<organism evidence="2 3">
    <name type="scientific">Escherichia coli</name>
    <dbReference type="NCBI Taxonomy" id="562"/>
    <lineage>
        <taxon>Bacteria</taxon>
        <taxon>Pseudomonadati</taxon>
        <taxon>Pseudomonadota</taxon>
        <taxon>Gammaproteobacteria</taxon>
        <taxon>Enterobacterales</taxon>
        <taxon>Enterobacteriaceae</taxon>
        <taxon>Escherichia</taxon>
    </lineage>
</organism>
<evidence type="ECO:0000313" key="3">
    <source>
        <dbReference type="Proteomes" id="UP000255543"/>
    </source>
</evidence>
<keyword evidence="1" id="KW-0472">Membrane</keyword>
<keyword evidence="1" id="KW-1133">Transmembrane helix</keyword>
<dbReference type="GO" id="GO:0004673">
    <property type="term" value="F:protein histidine kinase activity"/>
    <property type="evidence" value="ECO:0007669"/>
    <property type="project" value="UniProtKB-EC"/>
</dbReference>
<keyword evidence="1" id="KW-0812">Transmembrane</keyword>
<dbReference type="AlphaFoldDB" id="A0A376ZUK6"/>
<dbReference type="Proteomes" id="UP000255543">
    <property type="component" value="Unassembled WGS sequence"/>
</dbReference>
<name>A0A376ZUK6_ECOLX</name>
<keyword evidence="2" id="KW-0808">Transferase</keyword>
<protein>
    <submittedName>
        <fullName evidence="2">Hybrid sensory histidine kinase TorS</fullName>
        <ecNumber evidence="2">2.7.13.3</ecNumber>
    </submittedName>
</protein>
<reference evidence="2 3" key="1">
    <citation type="submission" date="2018-06" db="EMBL/GenBank/DDBJ databases">
        <authorList>
            <consortium name="Pathogen Informatics"/>
            <person name="Doyle S."/>
        </authorList>
    </citation>
    <scope>NUCLEOTIDE SEQUENCE [LARGE SCALE GENOMIC DNA]</scope>
    <source>
        <strain evidence="2 3">NCTC8179</strain>
    </source>
</reference>
<evidence type="ECO:0000313" key="2">
    <source>
        <dbReference type="EMBL" id="STK80070.1"/>
    </source>
</evidence>
<feature type="transmembrane region" description="Helical" evidence="1">
    <location>
        <begin position="37"/>
        <end position="59"/>
    </location>
</feature>
<keyword evidence="2" id="KW-0418">Kinase</keyword>
<sequence>MIASSIIRLYARCIPLCDSTFFTLSAPTVNLTLTRRLWMGFALMALLTLTSTLVGWYNLRFISQVEKDNTQALIPTMNMARQLSEASAWELFAAQNLTSADNEKMWQAQGRMLTAQA</sequence>
<dbReference type="Gene3D" id="1.20.58.920">
    <property type="match status" value="1"/>
</dbReference>
<proteinExistence type="predicted"/>
<accession>A0A376ZUK6</accession>
<dbReference type="EMBL" id="UGEB01000001">
    <property type="protein sequence ID" value="STK80070.1"/>
    <property type="molecule type" value="Genomic_DNA"/>
</dbReference>
<dbReference type="EC" id="2.7.13.3" evidence="2"/>